<organism evidence="2 3">
    <name type="scientific">Oceanobacillus sojae</name>
    <dbReference type="NCBI Taxonomy" id="582851"/>
    <lineage>
        <taxon>Bacteria</taxon>
        <taxon>Bacillati</taxon>
        <taxon>Bacillota</taxon>
        <taxon>Bacilli</taxon>
        <taxon>Bacillales</taxon>
        <taxon>Bacillaceae</taxon>
        <taxon>Oceanobacillus</taxon>
    </lineage>
</organism>
<sequence length="56" mass="6403">MKYVNGLYASLVLIMLVHLIDSTIFDNKYSSIAIFISLFIFLAGTMFFINAKNHNK</sequence>
<dbReference type="EMBL" id="BJYM01000012">
    <property type="protein sequence ID" value="GEN88182.1"/>
    <property type="molecule type" value="Genomic_DNA"/>
</dbReference>
<keyword evidence="3" id="KW-1185">Reference proteome</keyword>
<evidence type="ECO:0000313" key="2">
    <source>
        <dbReference type="EMBL" id="GEN88182.1"/>
    </source>
</evidence>
<keyword evidence="1" id="KW-1133">Transmembrane helix</keyword>
<accession>A0A511ZL43</accession>
<evidence type="ECO:0000256" key="1">
    <source>
        <dbReference type="SAM" id="Phobius"/>
    </source>
</evidence>
<dbReference type="AlphaFoldDB" id="A0A511ZL43"/>
<name>A0A511ZL43_9BACI</name>
<dbReference type="STRING" id="582851.GCA_900162665_03752"/>
<comment type="caution">
    <text evidence="2">The sequence shown here is derived from an EMBL/GenBank/DDBJ whole genome shotgun (WGS) entry which is preliminary data.</text>
</comment>
<proteinExistence type="predicted"/>
<keyword evidence="1" id="KW-0472">Membrane</keyword>
<keyword evidence="1" id="KW-0812">Transmembrane</keyword>
<gene>
    <name evidence="2" type="ORF">OSO01_29210</name>
</gene>
<evidence type="ECO:0000313" key="3">
    <source>
        <dbReference type="Proteomes" id="UP000321558"/>
    </source>
</evidence>
<protein>
    <submittedName>
        <fullName evidence="2">Uncharacterized protein</fullName>
    </submittedName>
</protein>
<dbReference type="Proteomes" id="UP000321558">
    <property type="component" value="Unassembled WGS sequence"/>
</dbReference>
<feature type="transmembrane region" description="Helical" evidence="1">
    <location>
        <begin position="32"/>
        <end position="51"/>
    </location>
</feature>
<reference evidence="2 3" key="1">
    <citation type="submission" date="2019-07" db="EMBL/GenBank/DDBJ databases">
        <title>Whole genome shotgun sequence of Oceanobacillus sojae NBRC 105379.</title>
        <authorList>
            <person name="Hosoyama A."/>
            <person name="Uohara A."/>
            <person name="Ohji S."/>
            <person name="Ichikawa N."/>
        </authorList>
    </citation>
    <scope>NUCLEOTIDE SEQUENCE [LARGE SCALE GENOMIC DNA]</scope>
    <source>
        <strain evidence="2 3">NBRC 105379</strain>
    </source>
</reference>